<evidence type="ECO:0000313" key="12">
    <source>
        <dbReference type="Proteomes" id="UP001596142"/>
    </source>
</evidence>
<dbReference type="InterPro" id="IPR001296">
    <property type="entry name" value="Glyco_trans_1"/>
</dbReference>
<evidence type="ECO:0000313" key="11">
    <source>
        <dbReference type="EMBL" id="MFC5713722.1"/>
    </source>
</evidence>
<dbReference type="Proteomes" id="UP001596142">
    <property type="component" value="Unassembled WGS sequence"/>
</dbReference>
<feature type="binding site" evidence="7">
    <location>
        <position position="15"/>
    </location>
    <ligand>
        <name>ADP-alpha-D-glucose</name>
        <dbReference type="ChEBI" id="CHEBI:57498"/>
    </ligand>
</feature>
<dbReference type="EMBL" id="JBHSOZ010000005">
    <property type="protein sequence ID" value="MFC5713722.1"/>
    <property type="molecule type" value="Genomic_DNA"/>
</dbReference>
<comment type="caution">
    <text evidence="11">The sequence shown here is derived from an EMBL/GenBank/DDBJ whole genome shotgun (WGS) entry which is preliminary data.</text>
</comment>
<keyword evidence="4 7" id="KW-0328">Glycosyltransferase</keyword>
<feature type="domain" description="Glycosyl transferase family 1" evidence="9">
    <location>
        <begin position="282"/>
        <end position="438"/>
    </location>
</feature>
<keyword evidence="12" id="KW-1185">Reference proteome</keyword>
<dbReference type="PANTHER" id="PTHR45825:SF11">
    <property type="entry name" value="ALPHA AMYLASE DOMAIN-CONTAINING PROTEIN"/>
    <property type="match status" value="1"/>
</dbReference>
<dbReference type="PANTHER" id="PTHR45825">
    <property type="entry name" value="GRANULE-BOUND STARCH SYNTHASE 1, CHLOROPLASTIC/AMYLOPLASTIC"/>
    <property type="match status" value="1"/>
</dbReference>
<evidence type="ECO:0000259" key="9">
    <source>
        <dbReference type="Pfam" id="PF00534"/>
    </source>
</evidence>
<comment type="similarity">
    <text evidence="3 7">Belongs to the glycosyltransferase 1 family. Bacterial/plant glycogen synthase subfamily.</text>
</comment>
<evidence type="ECO:0000256" key="7">
    <source>
        <dbReference type="HAMAP-Rule" id="MF_00484"/>
    </source>
</evidence>
<dbReference type="HAMAP" id="MF_00484">
    <property type="entry name" value="Glycogen_synth"/>
    <property type="match status" value="1"/>
</dbReference>
<evidence type="ECO:0000256" key="2">
    <source>
        <dbReference type="ARBA" id="ARBA00002764"/>
    </source>
</evidence>
<evidence type="ECO:0000256" key="8">
    <source>
        <dbReference type="SAM" id="MobiDB-lite"/>
    </source>
</evidence>
<reference evidence="12" key="1">
    <citation type="journal article" date="2019" name="Int. J. Syst. Evol. Microbiol.">
        <title>The Global Catalogue of Microorganisms (GCM) 10K type strain sequencing project: providing services to taxonomists for standard genome sequencing and annotation.</title>
        <authorList>
            <consortium name="The Broad Institute Genomics Platform"/>
            <consortium name="The Broad Institute Genome Sequencing Center for Infectious Disease"/>
            <person name="Wu L."/>
            <person name="Ma J."/>
        </authorList>
    </citation>
    <scope>NUCLEOTIDE SEQUENCE [LARGE SCALE GENOMIC DNA]</scope>
    <source>
        <strain evidence="12">CECT 7184</strain>
    </source>
</reference>
<protein>
    <recommendedName>
        <fullName evidence="7">Glycogen synthase</fullName>
        <ecNumber evidence="7">2.4.1.21</ecNumber>
    </recommendedName>
    <alternativeName>
        <fullName evidence="7">Starch [bacterial glycogen] synthase</fullName>
    </alternativeName>
</protein>
<dbReference type="Pfam" id="PF00534">
    <property type="entry name" value="Glycos_transf_1"/>
    <property type="match status" value="1"/>
</dbReference>
<dbReference type="GO" id="GO:0009011">
    <property type="term" value="F:alpha-1,4-glucan glucosyltransferase (ADP-glucose donor) activity"/>
    <property type="evidence" value="ECO:0007669"/>
    <property type="project" value="UniProtKB-EC"/>
</dbReference>
<evidence type="ECO:0000259" key="10">
    <source>
        <dbReference type="Pfam" id="PF08323"/>
    </source>
</evidence>
<gene>
    <name evidence="7 11" type="primary">glgA</name>
    <name evidence="11" type="ORF">ACFPU1_13100</name>
</gene>
<evidence type="ECO:0000256" key="3">
    <source>
        <dbReference type="ARBA" id="ARBA00010281"/>
    </source>
</evidence>
<dbReference type="Pfam" id="PF08323">
    <property type="entry name" value="Glyco_transf_5"/>
    <property type="match status" value="1"/>
</dbReference>
<proteinExistence type="inferred from homology"/>
<dbReference type="NCBIfam" id="NF001898">
    <property type="entry name" value="PRK00654.1-1"/>
    <property type="match status" value="1"/>
</dbReference>
<evidence type="ECO:0000256" key="6">
    <source>
        <dbReference type="ARBA" id="ARBA00023056"/>
    </source>
</evidence>
<dbReference type="SUPFAM" id="SSF53756">
    <property type="entry name" value="UDP-Glycosyltransferase/glycogen phosphorylase"/>
    <property type="match status" value="1"/>
</dbReference>
<comment type="catalytic activity">
    <reaction evidence="1 7">
        <text>[(1-&gt;4)-alpha-D-glucosyl](n) + ADP-alpha-D-glucose = [(1-&gt;4)-alpha-D-glucosyl](n+1) + ADP + H(+)</text>
        <dbReference type="Rhea" id="RHEA:18189"/>
        <dbReference type="Rhea" id="RHEA-COMP:9584"/>
        <dbReference type="Rhea" id="RHEA-COMP:9587"/>
        <dbReference type="ChEBI" id="CHEBI:15378"/>
        <dbReference type="ChEBI" id="CHEBI:15444"/>
        <dbReference type="ChEBI" id="CHEBI:57498"/>
        <dbReference type="ChEBI" id="CHEBI:456216"/>
        <dbReference type="EC" id="2.4.1.21"/>
    </reaction>
</comment>
<feature type="domain" description="Starch synthase catalytic" evidence="10">
    <location>
        <begin position="2"/>
        <end position="231"/>
    </location>
</feature>
<sequence>MNVLFVASECTPFAKTGGLADVIGSLPQELKKNHRADVRVILPLYEDIADEWKERMEKVGSTTVPVGWRNQKATLYKLTHDSITYYFIYNGYYFGRNGYYGYYDDGERFVYFSRAVIECLSLTDFTPDIVHGHDWQAGLAIALFNILQPVPGIKTVFTIHNLKYQGVMGIDMFHDMLNLPGEHLFGFEWNGMLNCMKAALFHADKITTVSPSYAKEIQYPYFGEGLDSILRDRQEDVEGIINGIDGEAYNPESDPYLEAPYKQDPDSKQTNKEALQRKLDLPVNKDIPVIGIVSRLVEQKGLPLVLHMMPELMEQDVQIVVLGTGEKELEDGFSHAAYLYPDKISANLYFDEGLAHQIYAGSDFFLMPSLFEPCGLGQLIALQYETIPIVREIGGLKDTVASFNEYTGEGNGFTFRNYNAHDMFNTIKYALTVYAVPEKRQTLLTNVYHSQYDWKDSAHQYIYLYSSLVASQ</sequence>
<evidence type="ECO:0000256" key="4">
    <source>
        <dbReference type="ARBA" id="ARBA00022676"/>
    </source>
</evidence>
<dbReference type="InterPro" id="IPR013534">
    <property type="entry name" value="Starch_synth_cat_dom"/>
</dbReference>
<dbReference type="RefSeq" id="WP_385941859.1">
    <property type="nucleotide sequence ID" value="NZ_JBHSOZ010000005.1"/>
</dbReference>
<keyword evidence="5 7" id="KW-0808">Transferase</keyword>
<name>A0ABW0YSI8_9BACI</name>
<evidence type="ECO:0000256" key="1">
    <source>
        <dbReference type="ARBA" id="ARBA00001478"/>
    </source>
</evidence>
<comment type="pathway">
    <text evidence="7">Glycan biosynthesis; glycogen biosynthesis.</text>
</comment>
<feature type="compositionally biased region" description="Basic and acidic residues" evidence="8">
    <location>
        <begin position="261"/>
        <end position="273"/>
    </location>
</feature>
<dbReference type="EC" id="2.4.1.21" evidence="7"/>
<accession>A0ABW0YSI8</accession>
<organism evidence="11 12">
    <name type="scientific">Thalassorhabdus alkalitolerans</name>
    <dbReference type="NCBI Taxonomy" id="2282697"/>
    <lineage>
        <taxon>Bacteria</taxon>
        <taxon>Bacillati</taxon>
        <taxon>Bacillota</taxon>
        <taxon>Bacilli</taxon>
        <taxon>Bacillales</taxon>
        <taxon>Bacillaceae</taxon>
        <taxon>Thalassorhabdus</taxon>
    </lineage>
</organism>
<dbReference type="Gene3D" id="3.40.50.2000">
    <property type="entry name" value="Glycogen Phosphorylase B"/>
    <property type="match status" value="2"/>
</dbReference>
<dbReference type="InterPro" id="IPR011835">
    <property type="entry name" value="GS/SS"/>
</dbReference>
<evidence type="ECO:0000256" key="5">
    <source>
        <dbReference type="ARBA" id="ARBA00022679"/>
    </source>
</evidence>
<dbReference type="NCBIfam" id="TIGR02095">
    <property type="entry name" value="glgA"/>
    <property type="match status" value="1"/>
</dbReference>
<feature type="region of interest" description="Disordered" evidence="8">
    <location>
        <begin position="243"/>
        <end position="273"/>
    </location>
</feature>
<keyword evidence="6 7" id="KW-0320">Glycogen biosynthesis</keyword>
<comment type="function">
    <text evidence="2 7">Synthesizes alpha-1,4-glucan chains using ADP-glucose.</text>
</comment>
<dbReference type="CDD" id="cd03791">
    <property type="entry name" value="GT5_Glycogen_synthase_DULL1-like"/>
    <property type="match status" value="1"/>
</dbReference>